<dbReference type="OMA" id="CYATEES"/>
<sequence length="376" mass="43699">MGGGRWFGEKVVWPVEVGGLGIRKIRLFNQALLGKWLWRFGNEVTHLWRQVIASKYGEASGGWCTRVVRGTHGCGMWKNIRKGVESFFGHVLYAAGEGFRIRFWYDPWSSPTALKDLYPAMFAITMDKSAMISDMVDYAPNGGGRSWNLRFRRAFQDWETGIFYDFFAHISSKLPRGGDDTMIWQLNRSGVFDVRSFYFSLLAAQSVSFPWKSIWCVKVPKRVAFFLWTAARGGILTIDNLVKKDLPLVNWCCLCRCEEETVDHLLIHCKYAHTLWSEVLRLFGVQWVMPKNVVSLLSAWWNWLGSHTSNVWNMVPACLMWLIWKEHNARTFEETERLVDCVKSLLLRTLFEWSRIWGFTHCHSLFNFLNSVSLSF</sequence>
<dbReference type="InParanoid" id="A0A7N2L0T7"/>
<dbReference type="PANTHER" id="PTHR36617:SF15">
    <property type="entry name" value="REVERSE TRANSCRIPTASE ZINC-BINDING DOMAIN-CONTAINING PROTEIN"/>
    <property type="match status" value="1"/>
</dbReference>
<dbReference type="Proteomes" id="UP000594261">
    <property type="component" value="Chromosome 2"/>
</dbReference>
<accession>A0A7N2L0T7</accession>
<dbReference type="EnsemblPlants" id="QL02p081065:mrna">
    <property type="protein sequence ID" value="QL02p081065:mrna:CDS:2"/>
    <property type="gene ID" value="QL02p081065"/>
</dbReference>
<dbReference type="Gramene" id="QL02p081065:mrna">
    <property type="protein sequence ID" value="QL02p081065:mrna:CDS:2"/>
    <property type="gene ID" value="QL02p081065"/>
</dbReference>
<evidence type="ECO:0000313" key="2">
    <source>
        <dbReference type="EnsemblPlants" id="QL02p081065:mrna:CDS:2"/>
    </source>
</evidence>
<reference evidence="2" key="2">
    <citation type="submission" date="2021-01" db="UniProtKB">
        <authorList>
            <consortium name="EnsemblPlants"/>
        </authorList>
    </citation>
    <scope>IDENTIFICATION</scope>
</reference>
<evidence type="ECO:0000259" key="1">
    <source>
        <dbReference type="Pfam" id="PF13966"/>
    </source>
</evidence>
<name>A0A7N2L0T7_QUELO</name>
<dbReference type="Pfam" id="PF13966">
    <property type="entry name" value="zf-RVT"/>
    <property type="match status" value="1"/>
</dbReference>
<proteinExistence type="predicted"/>
<dbReference type="InterPro" id="IPR026960">
    <property type="entry name" value="RVT-Znf"/>
</dbReference>
<keyword evidence="3" id="KW-1185">Reference proteome</keyword>
<organism evidence="2 3">
    <name type="scientific">Quercus lobata</name>
    <name type="common">Valley oak</name>
    <dbReference type="NCBI Taxonomy" id="97700"/>
    <lineage>
        <taxon>Eukaryota</taxon>
        <taxon>Viridiplantae</taxon>
        <taxon>Streptophyta</taxon>
        <taxon>Embryophyta</taxon>
        <taxon>Tracheophyta</taxon>
        <taxon>Spermatophyta</taxon>
        <taxon>Magnoliopsida</taxon>
        <taxon>eudicotyledons</taxon>
        <taxon>Gunneridae</taxon>
        <taxon>Pentapetalae</taxon>
        <taxon>rosids</taxon>
        <taxon>fabids</taxon>
        <taxon>Fagales</taxon>
        <taxon>Fagaceae</taxon>
        <taxon>Quercus</taxon>
    </lineage>
</organism>
<dbReference type="PANTHER" id="PTHR36617">
    <property type="entry name" value="PROTEIN, PUTATIVE-RELATED"/>
    <property type="match status" value="1"/>
</dbReference>
<protein>
    <recommendedName>
        <fullName evidence="1">Reverse transcriptase zinc-binding domain-containing protein</fullName>
    </recommendedName>
</protein>
<dbReference type="AlphaFoldDB" id="A0A7N2L0T7"/>
<evidence type="ECO:0000313" key="3">
    <source>
        <dbReference type="Proteomes" id="UP000594261"/>
    </source>
</evidence>
<feature type="domain" description="Reverse transcriptase zinc-binding" evidence="1">
    <location>
        <begin position="192"/>
        <end position="276"/>
    </location>
</feature>
<reference evidence="3" key="1">
    <citation type="journal article" date="2016" name="G3 (Bethesda)">
        <title>First Draft Assembly and Annotation of the Genome of a California Endemic Oak Quercus lobata Nee (Fagaceae).</title>
        <authorList>
            <person name="Sork V.L."/>
            <person name="Fitz-Gibbon S.T."/>
            <person name="Puiu D."/>
            <person name="Crepeau M."/>
            <person name="Gugger P.F."/>
            <person name="Sherman R."/>
            <person name="Stevens K."/>
            <person name="Langley C.H."/>
            <person name="Pellegrini M."/>
            <person name="Salzberg S.L."/>
        </authorList>
    </citation>
    <scope>NUCLEOTIDE SEQUENCE [LARGE SCALE GENOMIC DNA]</scope>
    <source>
        <strain evidence="3">cv. SW786</strain>
    </source>
</reference>